<comment type="caution">
    <text evidence="1">The sequence shown here is derived from an EMBL/GenBank/DDBJ whole genome shotgun (WGS) entry which is preliminary data.</text>
</comment>
<reference evidence="1" key="1">
    <citation type="submission" date="2023-03" db="EMBL/GenBank/DDBJ databases">
        <title>Chromosome-level genomes of two armyworms, Mythimna separata and Mythimna loreyi, provide insights into the biosynthesis and reception of sex pheromones.</title>
        <authorList>
            <person name="Zhao H."/>
        </authorList>
    </citation>
    <scope>NUCLEOTIDE SEQUENCE</scope>
    <source>
        <strain evidence="1">BeijingLab</strain>
    </source>
</reference>
<evidence type="ECO:0000313" key="1">
    <source>
        <dbReference type="EMBL" id="KAJ8723466.1"/>
    </source>
</evidence>
<dbReference type="EMBL" id="CM056790">
    <property type="protein sequence ID" value="KAJ8723466.1"/>
    <property type="molecule type" value="Genomic_DNA"/>
</dbReference>
<gene>
    <name evidence="1" type="ORF">PYW08_003378</name>
</gene>
<organism evidence="1 2">
    <name type="scientific">Mythimna loreyi</name>
    <dbReference type="NCBI Taxonomy" id="667449"/>
    <lineage>
        <taxon>Eukaryota</taxon>
        <taxon>Metazoa</taxon>
        <taxon>Ecdysozoa</taxon>
        <taxon>Arthropoda</taxon>
        <taxon>Hexapoda</taxon>
        <taxon>Insecta</taxon>
        <taxon>Pterygota</taxon>
        <taxon>Neoptera</taxon>
        <taxon>Endopterygota</taxon>
        <taxon>Lepidoptera</taxon>
        <taxon>Glossata</taxon>
        <taxon>Ditrysia</taxon>
        <taxon>Noctuoidea</taxon>
        <taxon>Noctuidae</taxon>
        <taxon>Noctuinae</taxon>
        <taxon>Hadenini</taxon>
        <taxon>Mythimna</taxon>
    </lineage>
</organism>
<sequence length="199" mass="23437">MTMLTVSVYPMKSVVFIALAIFILRTCQQQDLNPDPVNIHKCAAQPDILNRICCVFPPFFTREIAKECGGAVQGEFYDQQHNVSAFKRFGFDCTHWYCVLDKYSLLDEQGVFDLEKYYAHLDLWVSLNPVFADPMLEAKVFCKDEFRPEFPLRTCQFFNFQACIRNYITVECPIYIPSDECNEKKEFLRECKQFFHKRK</sequence>
<evidence type="ECO:0000313" key="2">
    <source>
        <dbReference type="Proteomes" id="UP001231649"/>
    </source>
</evidence>
<dbReference type="Proteomes" id="UP001231649">
    <property type="component" value="Chromosome 14"/>
</dbReference>
<keyword evidence="2" id="KW-1185">Reference proteome</keyword>
<protein>
    <submittedName>
        <fullName evidence="1">Uncharacterized protein</fullName>
    </submittedName>
</protein>
<accession>A0ACC2QS44</accession>
<name>A0ACC2QS44_9NEOP</name>
<proteinExistence type="predicted"/>